<keyword evidence="8" id="KW-0804">Transcription</keyword>
<feature type="domain" description="BAH" evidence="13">
    <location>
        <begin position="64"/>
        <end position="212"/>
    </location>
</feature>
<accession>A0A1I8EJB5</accession>
<feature type="domain" description="SANT" evidence="15">
    <location>
        <begin position="327"/>
        <end position="371"/>
    </location>
</feature>
<evidence type="ECO:0000256" key="7">
    <source>
        <dbReference type="ARBA" id="ARBA00023125"/>
    </source>
</evidence>
<feature type="region of interest" description="Disordered" evidence="11">
    <location>
        <begin position="631"/>
        <end position="659"/>
    </location>
</feature>
<feature type="region of interest" description="Disordered" evidence="11">
    <location>
        <begin position="468"/>
        <end position="577"/>
    </location>
</feature>
<reference evidence="16" key="1">
    <citation type="submission" date="2016-11" db="UniProtKB">
        <authorList>
            <consortium name="WormBaseParasite"/>
        </authorList>
    </citation>
    <scope>IDENTIFICATION</scope>
    <source>
        <strain evidence="16">pt0022</strain>
    </source>
</reference>
<evidence type="ECO:0000313" key="16">
    <source>
        <dbReference type="WBParaSite" id="maker-PairedContig_2546-snap-gene-1.20-mRNA-1"/>
    </source>
</evidence>
<keyword evidence="4 10" id="KW-0863">Zinc-finger</keyword>
<keyword evidence="2" id="KW-0678">Repressor</keyword>
<proteinExistence type="predicted"/>
<dbReference type="PROSITE" id="PS51156">
    <property type="entry name" value="ELM2"/>
    <property type="match status" value="1"/>
</dbReference>
<dbReference type="CDD" id="cd11661">
    <property type="entry name" value="SANT_MTA3_like"/>
    <property type="match status" value="1"/>
</dbReference>
<dbReference type="Gene3D" id="4.10.1240.50">
    <property type="match status" value="1"/>
</dbReference>
<evidence type="ECO:0000259" key="15">
    <source>
        <dbReference type="PROSITE" id="PS51293"/>
    </source>
</evidence>
<dbReference type="Gene3D" id="1.10.10.60">
    <property type="entry name" value="Homeodomain-like"/>
    <property type="match status" value="1"/>
</dbReference>
<dbReference type="SMART" id="SM00439">
    <property type="entry name" value="BAH"/>
    <property type="match status" value="1"/>
</dbReference>
<evidence type="ECO:0000256" key="11">
    <source>
        <dbReference type="SAM" id="MobiDB-lite"/>
    </source>
</evidence>
<evidence type="ECO:0000256" key="4">
    <source>
        <dbReference type="ARBA" id="ARBA00022771"/>
    </source>
</evidence>
<evidence type="ECO:0000256" key="8">
    <source>
        <dbReference type="ARBA" id="ARBA00023163"/>
    </source>
</evidence>
<dbReference type="InterPro" id="IPR013088">
    <property type="entry name" value="Znf_NHR/GATA"/>
</dbReference>
<keyword evidence="5" id="KW-0862">Zinc</keyword>
<dbReference type="PANTHER" id="PTHR13859:SF11">
    <property type="entry name" value="GRUNGE, ISOFORM J"/>
    <property type="match status" value="1"/>
</dbReference>
<evidence type="ECO:0000256" key="1">
    <source>
        <dbReference type="ARBA" id="ARBA00004123"/>
    </source>
</evidence>
<dbReference type="AlphaFoldDB" id="A0A1I8EJB5"/>
<dbReference type="InterPro" id="IPR043151">
    <property type="entry name" value="BAH_sf"/>
</dbReference>
<evidence type="ECO:0000256" key="9">
    <source>
        <dbReference type="ARBA" id="ARBA00023242"/>
    </source>
</evidence>
<evidence type="ECO:0000259" key="12">
    <source>
        <dbReference type="PROSITE" id="PS50114"/>
    </source>
</evidence>
<dbReference type="PROSITE" id="PS51293">
    <property type="entry name" value="SANT"/>
    <property type="match status" value="1"/>
</dbReference>
<dbReference type="InterPro" id="IPR000679">
    <property type="entry name" value="Znf_GATA"/>
</dbReference>
<dbReference type="SMART" id="SM00401">
    <property type="entry name" value="ZnF_GATA"/>
    <property type="match status" value="1"/>
</dbReference>
<keyword evidence="7" id="KW-0238">DNA-binding</keyword>
<keyword evidence="9" id="KW-0539">Nucleus</keyword>
<dbReference type="PROSITE" id="PS50114">
    <property type="entry name" value="GATA_ZN_FINGER_2"/>
    <property type="match status" value="1"/>
</dbReference>
<feature type="compositionally biased region" description="Basic and acidic residues" evidence="11">
    <location>
        <begin position="506"/>
        <end position="516"/>
    </location>
</feature>
<feature type="domain" description="GATA-type" evidence="12">
    <location>
        <begin position="426"/>
        <end position="484"/>
    </location>
</feature>
<organism evidence="16">
    <name type="scientific">Wuchereria bancrofti</name>
    <dbReference type="NCBI Taxonomy" id="6293"/>
    <lineage>
        <taxon>Eukaryota</taxon>
        <taxon>Metazoa</taxon>
        <taxon>Ecdysozoa</taxon>
        <taxon>Nematoda</taxon>
        <taxon>Chromadorea</taxon>
        <taxon>Rhabditida</taxon>
        <taxon>Spirurina</taxon>
        <taxon>Spiruromorpha</taxon>
        <taxon>Filarioidea</taxon>
        <taxon>Onchocercidae</taxon>
        <taxon>Wuchereria</taxon>
    </lineage>
</organism>
<feature type="compositionally biased region" description="Basic and acidic residues" evidence="11">
    <location>
        <begin position="553"/>
        <end position="564"/>
    </location>
</feature>
<dbReference type="Pfam" id="PF01448">
    <property type="entry name" value="ELM2"/>
    <property type="match status" value="1"/>
</dbReference>
<dbReference type="GO" id="GO:0005634">
    <property type="term" value="C:nucleus"/>
    <property type="evidence" value="ECO:0007669"/>
    <property type="project" value="UniProtKB-SubCell"/>
</dbReference>
<dbReference type="Gene3D" id="2.30.30.490">
    <property type="match status" value="1"/>
</dbReference>
<evidence type="ECO:0000256" key="2">
    <source>
        <dbReference type="ARBA" id="ARBA00022491"/>
    </source>
</evidence>
<dbReference type="Pfam" id="PF01426">
    <property type="entry name" value="BAH"/>
    <property type="match status" value="1"/>
</dbReference>
<dbReference type="GO" id="GO:0043565">
    <property type="term" value="F:sequence-specific DNA binding"/>
    <property type="evidence" value="ECO:0007669"/>
    <property type="project" value="InterPro"/>
</dbReference>
<dbReference type="InterPro" id="IPR000949">
    <property type="entry name" value="ELM2_dom"/>
</dbReference>
<feature type="compositionally biased region" description="Low complexity" evidence="11">
    <location>
        <begin position="636"/>
        <end position="647"/>
    </location>
</feature>
<dbReference type="GO" id="GO:0008270">
    <property type="term" value="F:zinc ion binding"/>
    <property type="evidence" value="ECO:0007669"/>
    <property type="project" value="UniProtKB-KW"/>
</dbReference>
<dbReference type="FunFam" id="1.10.10.60:FF:000012">
    <property type="entry name" value="Metastasis-associated 1 family, member 3"/>
    <property type="match status" value="1"/>
</dbReference>
<evidence type="ECO:0000256" key="5">
    <source>
        <dbReference type="ARBA" id="ARBA00022833"/>
    </source>
</evidence>
<protein>
    <submittedName>
        <fullName evidence="16">Uncharacterized protein</fullName>
    </submittedName>
</protein>
<sequence>MVEEDETAGKTPEECRDLGLWEVDLVYYSLYGNNKGDSTKNKRGKAYKARSDSEYKCFEAHDGVLYRPGDHVFIEVSQCDPYYIGTISNFKMVLPSFVQMSILKTKRDQLSVKVTRFYRPEDVPEDSYSLLLQDRQDDMSLNHTVMAAMQTRELFSSEISSIHPICHLRGKCTIRLIKDIRTLRECDVQSLTDIFFSLVSFDPNNSRLASVQGEIRVGGSYQAKLPPMERCSAVDEPDRDELQWRPGYINEESEHVYKRATRSFRMFAMVRNEQITQMERDFKTGDLCMHDAIITLHKCDYNVNYAIEAMNKNDEHMLKMTNFMSVDDAKKFARGIKTYGKNFLKIKKELLPHHRRDELVQFYYGWKKTRDATRPKPLARQRNTATATHRKPKGNQLKASRPGSTDLADYASASETEMEELENDGRAAAYACHHCYTSKSKDWHHSGRERQLLCTECRVFYKKYGQLRPVDRPSTVPPSLYKPRSPEGNDDEEQGVRTRANKKERRGTSLEVDKKGISSPNDSETTKQRNGKRKRNHAQNNEYVNGTAKKRFVKGEKEDEHTNVQEDEPGVSSEVHTSDISLNIGKGNEREASAGPESVSTSLKVIGVDEEGKHYQEPINTSICVEKGGPNVEIQTSTTSSTNAAASELPSASGTADNEVEEAVEIATEQPSTSFVKLIDRTPPDEMKTEEEDSDDGYWTVNDTVAETTKNALLVRVIDRRCGQMCARTDLAFRMKPGSEWDKKREARTVLKNHINNAQKKPSETFPTPVTVPKLPSAQLASLSGTPNVEAFMGGRVPMNGTAVSGLPGMFPGMPDPRFGFLTPQQQYAIAVEQQVFQKQMEQQLRAHQLEMIRNGANGTVTTGSTVAAVRDSPSRGGTAATAISAHGFPPNILPPPFHNFGMDPRALAALMHNPQLGSQFGMGIDSHTAAMMSALEQRNLEQRMLSMAGMEMLAPGGIPVSQAPQSHLHPHAAAMMQHAAATHPGDALQLQQLLAMSAAAQAQAQRPFLEQNALLQMTMMNPFNNELGSRIVNPGSLNSDMMRRLQQEGGFASAQRP</sequence>
<evidence type="ECO:0000256" key="6">
    <source>
        <dbReference type="ARBA" id="ARBA00023015"/>
    </source>
</evidence>
<keyword evidence="3" id="KW-0479">Metal-binding</keyword>
<dbReference type="SMART" id="SM01189">
    <property type="entry name" value="ELM2"/>
    <property type="match status" value="1"/>
</dbReference>
<dbReference type="STRING" id="6293.A0A1I8EJB5"/>
<dbReference type="InterPro" id="IPR009057">
    <property type="entry name" value="Homeodomain-like_sf"/>
</dbReference>
<evidence type="ECO:0000256" key="3">
    <source>
        <dbReference type="ARBA" id="ARBA00022723"/>
    </source>
</evidence>
<evidence type="ECO:0000259" key="14">
    <source>
        <dbReference type="PROSITE" id="PS51156"/>
    </source>
</evidence>
<dbReference type="Pfam" id="PF00320">
    <property type="entry name" value="GATA"/>
    <property type="match status" value="1"/>
</dbReference>
<dbReference type="SUPFAM" id="SSF46689">
    <property type="entry name" value="Homeodomain-like"/>
    <property type="match status" value="1"/>
</dbReference>
<dbReference type="InterPro" id="IPR001025">
    <property type="entry name" value="BAH_dom"/>
</dbReference>
<comment type="subcellular location">
    <subcellularLocation>
        <location evidence="1">Nucleus</location>
    </subcellularLocation>
</comment>
<dbReference type="InterPro" id="IPR017884">
    <property type="entry name" value="SANT_dom"/>
</dbReference>
<evidence type="ECO:0000259" key="13">
    <source>
        <dbReference type="PROSITE" id="PS51038"/>
    </source>
</evidence>
<feature type="region of interest" description="Disordered" evidence="11">
    <location>
        <begin position="373"/>
        <end position="407"/>
    </location>
</feature>
<evidence type="ECO:0000256" key="10">
    <source>
        <dbReference type="PROSITE-ProRule" id="PRU00094"/>
    </source>
</evidence>
<dbReference type="GO" id="GO:0003714">
    <property type="term" value="F:transcription corepressor activity"/>
    <property type="evidence" value="ECO:0007669"/>
    <property type="project" value="TreeGrafter"/>
</dbReference>
<dbReference type="PROSITE" id="PS51038">
    <property type="entry name" value="BAH"/>
    <property type="match status" value="1"/>
</dbReference>
<dbReference type="WBParaSite" id="maker-PairedContig_2546-snap-gene-1.20-mRNA-1">
    <property type="protein sequence ID" value="maker-PairedContig_2546-snap-gene-1.20-mRNA-1"/>
    <property type="gene ID" value="maker-PairedContig_2546-snap-gene-1.20"/>
</dbReference>
<dbReference type="SUPFAM" id="SSF57716">
    <property type="entry name" value="Glucocorticoid receptor-like (DNA-binding domain)"/>
    <property type="match status" value="1"/>
</dbReference>
<feature type="domain" description="ELM2" evidence="14">
    <location>
        <begin position="213"/>
        <end position="314"/>
    </location>
</feature>
<keyword evidence="6" id="KW-0805">Transcription regulation</keyword>
<dbReference type="Gene3D" id="3.30.50.10">
    <property type="entry name" value="Erythroid Transcription Factor GATA-1, subunit A"/>
    <property type="match status" value="1"/>
</dbReference>
<dbReference type="GO" id="GO:0003682">
    <property type="term" value="F:chromatin binding"/>
    <property type="evidence" value="ECO:0007669"/>
    <property type="project" value="InterPro"/>
</dbReference>
<dbReference type="PANTHER" id="PTHR13859">
    <property type="entry name" value="ATROPHIN-RELATED"/>
    <property type="match status" value="1"/>
</dbReference>
<dbReference type="CDD" id="cd00202">
    <property type="entry name" value="ZnF_GATA"/>
    <property type="match status" value="1"/>
</dbReference>
<name>A0A1I8EJB5_WUCBA</name>